<sequence length="133" mass="14409">MSALIDSSVWIAHLRAPHPGLAPSLEGVQQRYGRLVTCEPVAMELLAGARGAEIAVVEALVDGLGQLPLEPLVDFRIAASLYRDAKHAGHTVRSLVDCLIAAVALRHDATVVHRDRDFEMLALVSPLRVERCD</sequence>
<keyword evidence="5" id="KW-0378">Hydrolase</keyword>
<dbReference type="InterPro" id="IPR029060">
    <property type="entry name" value="PIN-like_dom_sf"/>
</dbReference>
<dbReference type="GO" id="GO:0016787">
    <property type="term" value="F:hydrolase activity"/>
    <property type="evidence" value="ECO:0007669"/>
    <property type="project" value="UniProtKB-KW"/>
</dbReference>
<reference evidence="9" key="1">
    <citation type="submission" date="2020-05" db="EMBL/GenBank/DDBJ databases">
        <authorList>
            <person name="Chiriac C."/>
            <person name="Salcher M."/>
            <person name="Ghai R."/>
            <person name="Kavagutti S V."/>
        </authorList>
    </citation>
    <scope>NUCLEOTIDE SEQUENCE</scope>
</reference>
<dbReference type="HAMAP" id="MF_00265">
    <property type="entry name" value="VapC_Nob1"/>
    <property type="match status" value="1"/>
</dbReference>
<keyword evidence="3" id="KW-0540">Nuclease</keyword>
<evidence type="ECO:0000256" key="1">
    <source>
        <dbReference type="ARBA" id="ARBA00001946"/>
    </source>
</evidence>
<keyword evidence="4" id="KW-0479">Metal-binding</keyword>
<dbReference type="CDD" id="cd18756">
    <property type="entry name" value="PIN_MtVapC15-VapC11-like"/>
    <property type="match status" value="1"/>
</dbReference>
<dbReference type="Gene3D" id="3.40.50.1010">
    <property type="entry name" value="5'-nuclease"/>
    <property type="match status" value="1"/>
</dbReference>
<dbReference type="SUPFAM" id="SSF88723">
    <property type="entry name" value="PIN domain-like"/>
    <property type="match status" value="1"/>
</dbReference>
<dbReference type="PANTHER" id="PTHR33653">
    <property type="entry name" value="RIBONUCLEASE VAPC2"/>
    <property type="match status" value="1"/>
</dbReference>
<gene>
    <name evidence="9" type="ORF">UFOPK3773_02394</name>
</gene>
<evidence type="ECO:0000256" key="4">
    <source>
        <dbReference type="ARBA" id="ARBA00022723"/>
    </source>
</evidence>
<keyword evidence="6" id="KW-0460">Magnesium</keyword>
<accession>A0A6J7LBH2</accession>
<dbReference type="PANTHER" id="PTHR33653:SF1">
    <property type="entry name" value="RIBONUCLEASE VAPC2"/>
    <property type="match status" value="1"/>
</dbReference>
<evidence type="ECO:0000256" key="2">
    <source>
        <dbReference type="ARBA" id="ARBA00022649"/>
    </source>
</evidence>
<dbReference type="InterPro" id="IPR022907">
    <property type="entry name" value="VapC_family"/>
</dbReference>
<protein>
    <submittedName>
        <fullName evidence="9">Unannotated protein</fullName>
    </submittedName>
</protein>
<comment type="similarity">
    <text evidence="7">Belongs to the PINc/VapC protein family.</text>
</comment>
<dbReference type="GO" id="GO:0046872">
    <property type="term" value="F:metal ion binding"/>
    <property type="evidence" value="ECO:0007669"/>
    <property type="project" value="UniProtKB-KW"/>
</dbReference>
<dbReference type="InterPro" id="IPR050556">
    <property type="entry name" value="Type_II_TA_system_RNase"/>
</dbReference>
<proteinExistence type="inferred from homology"/>
<evidence type="ECO:0000256" key="6">
    <source>
        <dbReference type="ARBA" id="ARBA00022842"/>
    </source>
</evidence>
<evidence type="ECO:0000256" key="3">
    <source>
        <dbReference type="ARBA" id="ARBA00022722"/>
    </source>
</evidence>
<evidence type="ECO:0000256" key="7">
    <source>
        <dbReference type="ARBA" id="ARBA00038093"/>
    </source>
</evidence>
<dbReference type="InterPro" id="IPR002716">
    <property type="entry name" value="PIN_dom"/>
</dbReference>
<dbReference type="GO" id="GO:0004540">
    <property type="term" value="F:RNA nuclease activity"/>
    <property type="evidence" value="ECO:0007669"/>
    <property type="project" value="InterPro"/>
</dbReference>
<evidence type="ECO:0000259" key="8">
    <source>
        <dbReference type="Pfam" id="PF01850"/>
    </source>
</evidence>
<organism evidence="9">
    <name type="scientific">freshwater metagenome</name>
    <dbReference type="NCBI Taxonomy" id="449393"/>
    <lineage>
        <taxon>unclassified sequences</taxon>
        <taxon>metagenomes</taxon>
        <taxon>ecological metagenomes</taxon>
    </lineage>
</organism>
<evidence type="ECO:0000313" key="9">
    <source>
        <dbReference type="EMBL" id="CAB4965447.1"/>
    </source>
</evidence>
<comment type="cofactor">
    <cofactor evidence="1">
        <name>Mg(2+)</name>
        <dbReference type="ChEBI" id="CHEBI:18420"/>
    </cofactor>
</comment>
<feature type="domain" description="PIN" evidence="8">
    <location>
        <begin position="4"/>
        <end position="119"/>
    </location>
</feature>
<keyword evidence="2" id="KW-1277">Toxin-antitoxin system</keyword>
<dbReference type="EMBL" id="CAFBNF010000408">
    <property type="protein sequence ID" value="CAB4965447.1"/>
    <property type="molecule type" value="Genomic_DNA"/>
</dbReference>
<name>A0A6J7LBH2_9ZZZZ</name>
<dbReference type="AlphaFoldDB" id="A0A6J7LBH2"/>
<evidence type="ECO:0000256" key="5">
    <source>
        <dbReference type="ARBA" id="ARBA00022801"/>
    </source>
</evidence>
<dbReference type="Pfam" id="PF01850">
    <property type="entry name" value="PIN"/>
    <property type="match status" value="1"/>
</dbReference>